<evidence type="ECO:0000313" key="2">
    <source>
        <dbReference type="Proteomes" id="UP000220768"/>
    </source>
</evidence>
<evidence type="ECO:0000313" key="1">
    <source>
        <dbReference type="EMBL" id="PDT03440.1"/>
    </source>
</evidence>
<keyword evidence="2" id="KW-1185">Reference proteome</keyword>
<dbReference type="AlphaFoldDB" id="A0A2A6JBZ7"/>
<accession>A0A2A6JBZ7</accession>
<gene>
    <name evidence="1" type="ORF">CO666_15450</name>
</gene>
<dbReference type="EMBL" id="NWSV01000008">
    <property type="protein sequence ID" value="PDT03440.1"/>
    <property type="molecule type" value="Genomic_DNA"/>
</dbReference>
<comment type="caution">
    <text evidence="1">The sequence shown here is derived from an EMBL/GenBank/DDBJ whole genome shotgun (WGS) entry which is preliminary data.</text>
</comment>
<name>A0A2A6JBZ7_9HYPH</name>
<sequence>MDCFAPTADIAFLNIGRNKNTFLQRTGTGSMLRRYWFKFSPSPQPSALNLGCGVTAGSAVDAERMICQMVFPVFGEREVAAVVEDIDIQSLDEHHVRPNMGNPAAVGVWFPRIA</sequence>
<protein>
    <submittedName>
        <fullName evidence="1">Uncharacterized protein</fullName>
    </submittedName>
</protein>
<reference evidence="1 2" key="1">
    <citation type="submission" date="2017-09" db="EMBL/GenBank/DDBJ databases">
        <title>Comparative genomics of rhizobia isolated from Phaseolus vulgaris in China.</title>
        <authorList>
            <person name="Tong W."/>
        </authorList>
    </citation>
    <scope>NUCLEOTIDE SEQUENCE [LARGE SCALE GENOMIC DNA]</scope>
    <source>
        <strain evidence="1 2">C5</strain>
    </source>
</reference>
<organism evidence="1 2">
    <name type="scientific">Rhizobium chutanense</name>
    <dbReference type="NCBI Taxonomy" id="2035448"/>
    <lineage>
        <taxon>Bacteria</taxon>
        <taxon>Pseudomonadati</taxon>
        <taxon>Pseudomonadota</taxon>
        <taxon>Alphaproteobacteria</taxon>
        <taxon>Hyphomicrobiales</taxon>
        <taxon>Rhizobiaceae</taxon>
        <taxon>Rhizobium/Agrobacterium group</taxon>
        <taxon>Rhizobium</taxon>
    </lineage>
</organism>
<proteinExistence type="predicted"/>
<dbReference type="Proteomes" id="UP000220768">
    <property type="component" value="Unassembled WGS sequence"/>
</dbReference>